<proteinExistence type="inferred from homology"/>
<comment type="similarity">
    <text evidence="3">Belongs to the N(4)/N(6)-methyltransferase family.</text>
</comment>
<protein>
    <recommendedName>
        <fullName evidence="3">Methyltransferase</fullName>
        <ecNumber evidence="3">2.1.1.-</ecNumber>
    </recommendedName>
</protein>
<evidence type="ECO:0000256" key="2">
    <source>
        <dbReference type="ARBA" id="ARBA00022679"/>
    </source>
</evidence>
<keyword evidence="6" id="KW-1185">Reference proteome</keyword>
<dbReference type="InterPro" id="IPR001091">
    <property type="entry name" value="RM_Methyltransferase"/>
</dbReference>
<dbReference type="GO" id="GO:0003677">
    <property type="term" value="F:DNA binding"/>
    <property type="evidence" value="ECO:0007669"/>
    <property type="project" value="InterPro"/>
</dbReference>
<evidence type="ECO:0000259" key="4">
    <source>
        <dbReference type="Pfam" id="PF01555"/>
    </source>
</evidence>
<accession>A0A7U7JCK6</accession>
<dbReference type="Gene3D" id="3.40.50.150">
    <property type="entry name" value="Vaccinia Virus protein VP39"/>
    <property type="match status" value="1"/>
</dbReference>
<evidence type="ECO:0000313" key="5">
    <source>
        <dbReference type="EMBL" id="CEJ16376.1"/>
    </source>
</evidence>
<dbReference type="AlphaFoldDB" id="A0A7U7JCK6"/>
<evidence type="ECO:0000256" key="1">
    <source>
        <dbReference type="ARBA" id="ARBA00022603"/>
    </source>
</evidence>
<keyword evidence="2" id="KW-0808">Transferase</keyword>
<dbReference type="GO" id="GO:0032259">
    <property type="term" value="P:methylation"/>
    <property type="evidence" value="ECO:0007669"/>
    <property type="project" value="UniProtKB-KW"/>
</dbReference>
<reference evidence="5" key="2">
    <citation type="submission" date="2022-04" db="EMBL/GenBank/DDBJ databases">
        <title>Genomic draft of R. solanacearum strain IPO1609, a phylotype IIB1/biovar 2/race 3 strain isolated from potato in Europe.</title>
        <authorList>
            <person name="Boucher C."/>
            <person name="Carrere S."/>
            <person name="Dossat C."/>
            <person name="Elbaz M."/>
            <person name="Genin S."/>
            <person name="Gouzy J."/>
            <person name="Prior P."/>
            <person name="Segurens B."/>
            <person name="Wincker P."/>
        </authorList>
    </citation>
    <scope>NUCLEOTIDE SEQUENCE</scope>
    <source>
        <strain evidence="5">IPO1609</strain>
    </source>
</reference>
<dbReference type="RefSeq" id="WP_020957958.1">
    <property type="nucleotide sequence ID" value="NZ_LN651273.1"/>
</dbReference>
<keyword evidence="1 5" id="KW-0489">Methyltransferase</keyword>
<feature type="domain" description="DNA methylase N-4/N-6" evidence="4">
    <location>
        <begin position="118"/>
        <end position="265"/>
    </location>
</feature>
<name>A0A7U7JCK6_RALSL</name>
<dbReference type="Pfam" id="PF01555">
    <property type="entry name" value="N6_N4_Mtase"/>
    <property type="match status" value="1"/>
</dbReference>
<dbReference type="SUPFAM" id="SSF53335">
    <property type="entry name" value="S-adenosyl-L-methionine-dependent methyltransferases"/>
    <property type="match status" value="1"/>
</dbReference>
<dbReference type="EMBL" id="LN651273">
    <property type="protein sequence ID" value="CEJ16376.1"/>
    <property type="molecule type" value="Genomic_DNA"/>
</dbReference>
<dbReference type="InterPro" id="IPR002941">
    <property type="entry name" value="DNA_methylase_N4/N6"/>
</dbReference>
<dbReference type="GO" id="GO:0008170">
    <property type="term" value="F:N-methyltransferase activity"/>
    <property type="evidence" value="ECO:0007669"/>
    <property type="project" value="InterPro"/>
</dbReference>
<organism evidence="5 6">
    <name type="scientific">Ralstonia solanacearum IPO1609</name>
    <dbReference type="NCBI Taxonomy" id="564066"/>
    <lineage>
        <taxon>Bacteria</taxon>
        <taxon>Pseudomonadati</taxon>
        <taxon>Pseudomonadota</taxon>
        <taxon>Betaproteobacteria</taxon>
        <taxon>Burkholderiales</taxon>
        <taxon>Burkholderiaceae</taxon>
        <taxon>Ralstonia</taxon>
        <taxon>Ralstonia solanacearum species complex</taxon>
    </lineage>
</organism>
<evidence type="ECO:0000256" key="3">
    <source>
        <dbReference type="RuleBase" id="RU362026"/>
    </source>
</evidence>
<dbReference type="EC" id="2.1.1.-" evidence="3"/>
<evidence type="ECO:0000313" key="6">
    <source>
        <dbReference type="Proteomes" id="UP000053470"/>
    </source>
</evidence>
<gene>
    <name evidence="5" type="ORF">RSIPO_04520</name>
</gene>
<reference evidence="5" key="1">
    <citation type="submission" date="2014-11" db="EMBL/GenBank/DDBJ databases">
        <authorList>
            <person name="Genoscope - CEA"/>
        </authorList>
    </citation>
    <scope>NUCLEOTIDE SEQUENCE</scope>
    <source>
        <strain evidence="5">IPO1609</strain>
    </source>
</reference>
<dbReference type="Proteomes" id="UP000053470">
    <property type="component" value="Unassembled WGS sequence"/>
</dbReference>
<dbReference type="InterPro" id="IPR029063">
    <property type="entry name" value="SAM-dependent_MTases_sf"/>
</dbReference>
<sequence>MNYAAFDNLAPEKISHLVINNFINPAILKKVTETHANVFSGNFTNQDLALDKLPKSLKKLANQKTKMDGLKLLSKFPTETVPAVFFDPQYRGVMDKLDYGNEGARQKGRAALSQMSDETIRNFVVEIDRVLCPSGHLLLWVDKFHLVEGIDAWTEGTSLETVDLVTWDKGRIGMGYRTRRKSEYLIILQKLPKKAKGHWTSHDIPDVWLEKVGRHHPHAKPEQLQSAIINAIVKPGDFVVDPASGGFSVMRSAINAGRNFIGCDLKVD</sequence>
<dbReference type="PRINTS" id="PR00508">
    <property type="entry name" value="S21N4MTFRASE"/>
</dbReference>